<dbReference type="EMBL" id="VTEI01000014">
    <property type="protein sequence ID" value="TYS14273.1"/>
    <property type="molecule type" value="Genomic_DNA"/>
</dbReference>
<dbReference type="RefSeq" id="WP_148941687.1">
    <property type="nucleotide sequence ID" value="NZ_VTEI01000014.1"/>
</dbReference>
<protein>
    <recommendedName>
        <fullName evidence="3">Phage protein</fullName>
    </recommendedName>
</protein>
<name>A0A5D4NJ50_9BACI</name>
<gene>
    <name evidence="1" type="ORF">FZC78_19140</name>
</gene>
<comment type="caution">
    <text evidence="1">The sequence shown here is derived from an EMBL/GenBank/DDBJ whole genome shotgun (WGS) entry which is preliminary data.</text>
</comment>
<accession>A0A5D4NJ50</accession>
<sequence length="131" mass="14820">MAKLSDLVNVDINRNAITIQGKSIPVVFTFRSFPYVEEAYGEEYEVFEQEINEMLINNGGRISLGKKETKLMHCLIYAMVRAGGTECTMQEIEGSIPLSDLPGIFQVALDLFSNQNFQKSDMDMLKTEKKN</sequence>
<dbReference type="Proteomes" id="UP000322267">
    <property type="component" value="Unassembled WGS sequence"/>
</dbReference>
<evidence type="ECO:0000313" key="2">
    <source>
        <dbReference type="Proteomes" id="UP000322267"/>
    </source>
</evidence>
<reference evidence="1 2" key="1">
    <citation type="submission" date="2019-08" db="EMBL/GenBank/DDBJ databases">
        <title>Bacillus genomes from the desert of Cuatro Cienegas, Coahuila.</title>
        <authorList>
            <person name="Olmedo-Alvarez G."/>
        </authorList>
    </citation>
    <scope>NUCLEOTIDE SEQUENCE [LARGE SCALE GENOMIC DNA]</scope>
    <source>
        <strain evidence="1 2">CH34_1T</strain>
    </source>
</reference>
<proteinExistence type="predicted"/>
<dbReference type="AlphaFoldDB" id="A0A5D4NJ50"/>
<evidence type="ECO:0008006" key="3">
    <source>
        <dbReference type="Google" id="ProtNLM"/>
    </source>
</evidence>
<dbReference type="OrthoDB" id="2185796at2"/>
<evidence type="ECO:0000313" key="1">
    <source>
        <dbReference type="EMBL" id="TYS14273.1"/>
    </source>
</evidence>
<organism evidence="1 2">
    <name type="scientific">Rossellomorea vietnamensis</name>
    <dbReference type="NCBI Taxonomy" id="218284"/>
    <lineage>
        <taxon>Bacteria</taxon>
        <taxon>Bacillati</taxon>
        <taxon>Bacillota</taxon>
        <taxon>Bacilli</taxon>
        <taxon>Bacillales</taxon>
        <taxon>Bacillaceae</taxon>
        <taxon>Rossellomorea</taxon>
    </lineage>
</organism>